<proteinExistence type="predicted"/>
<organism evidence="1 2">
    <name type="scientific">Lentinula edodes</name>
    <name type="common">Shiitake mushroom</name>
    <name type="synonym">Lentinus edodes</name>
    <dbReference type="NCBI Taxonomy" id="5353"/>
    <lineage>
        <taxon>Eukaryota</taxon>
        <taxon>Fungi</taxon>
        <taxon>Dikarya</taxon>
        <taxon>Basidiomycota</taxon>
        <taxon>Agaricomycotina</taxon>
        <taxon>Agaricomycetes</taxon>
        <taxon>Agaricomycetidae</taxon>
        <taxon>Agaricales</taxon>
        <taxon>Marasmiineae</taxon>
        <taxon>Omphalotaceae</taxon>
        <taxon>Lentinula</taxon>
    </lineage>
</organism>
<gene>
    <name evidence="1" type="ORF">LENED_006333</name>
</gene>
<reference evidence="1 2" key="1">
    <citation type="submission" date="2016-08" db="EMBL/GenBank/DDBJ databases">
        <authorList>
            <consortium name="Lentinula edodes genome sequencing consortium"/>
            <person name="Sakamoto Y."/>
            <person name="Nakade K."/>
            <person name="Sato S."/>
            <person name="Yoshida Y."/>
            <person name="Miyazaki K."/>
            <person name="Natsume S."/>
            <person name="Konno N."/>
        </authorList>
    </citation>
    <scope>NUCLEOTIDE SEQUENCE [LARGE SCALE GENOMIC DNA]</scope>
    <source>
        <strain evidence="1 2">NBRC 111202</strain>
    </source>
</reference>
<evidence type="ECO:0000313" key="2">
    <source>
        <dbReference type="Proteomes" id="UP000188533"/>
    </source>
</evidence>
<protein>
    <submittedName>
        <fullName evidence="1">Uncharacterized protein</fullName>
    </submittedName>
</protein>
<evidence type="ECO:0000313" key="1">
    <source>
        <dbReference type="EMBL" id="GAW04533.1"/>
    </source>
</evidence>
<dbReference type="Proteomes" id="UP000188533">
    <property type="component" value="Unassembled WGS sequence"/>
</dbReference>
<dbReference type="AlphaFoldDB" id="A0A1Q3EBD3"/>
<dbReference type="EMBL" id="BDGU01000197">
    <property type="protein sequence ID" value="GAW04533.1"/>
    <property type="molecule type" value="Genomic_DNA"/>
</dbReference>
<sequence length="103" mass="11702">MTYHRKYSTQLDMSNPPYLDLRICSVHSDNGSGIVHDLRLSLGKRRILDELYVFVTINAHFRNISNFLVWPKPRITTACKLNCFNNCASNLKTLSPPLGSSCT</sequence>
<keyword evidence="2" id="KW-1185">Reference proteome</keyword>
<comment type="caution">
    <text evidence="1">The sequence shown here is derived from an EMBL/GenBank/DDBJ whole genome shotgun (WGS) entry which is preliminary data.</text>
</comment>
<accession>A0A1Q3EBD3</accession>
<reference evidence="1 2" key="2">
    <citation type="submission" date="2017-02" db="EMBL/GenBank/DDBJ databases">
        <title>A genome survey and senescence transcriptome analysis in Lentinula edodes.</title>
        <authorList>
            <person name="Sakamoto Y."/>
            <person name="Nakade K."/>
            <person name="Sato S."/>
            <person name="Yoshida Y."/>
            <person name="Miyazaki K."/>
            <person name="Natsume S."/>
            <person name="Konno N."/>
        </authorList>
    </citation>
    <scope>NUCLEOTIDE SEQUENCE [LARGE SCALE GENOMIC DNA]</scope>
    <source>
        <strain evidence="1 2">NBRC 111202</strain>
    </source>
</reference>
<name>A0A1Q3EBD3_LENED</name>